<evidence type="ECO:0000256" key="4">
    <source>
        <dbReference type="ARBA" id="ARBA00022618"/>
    </source>
</evidence>
<evidence type="ECO:0000256" key="6">
    <source>
        <dbReference type="ARBA" id="ARBA00023306"/>
    </source>
</evidence>
<accession>A0AAV3PGN1</accession>
<dbReference type="PANTHER" id="PTHR31083">
    <property type="entry name" value="UPSTREAM OF FLC PROTEIN (DUF966)"/>
    <property type="match status" value="1"/>
</dbReference>
<keyword evidence="5" id="KW-0472">Membrane</keyword>
<evidence type="ECO:0000256" key="1">
    <source>
        <dbReference type="ARBA" id="ARBA00004413"/>
    </source>
</evidence>
<reference evidence="11 12" key="1">
    <citation type="submission" date="2024-01" db="EMBL/GenBank/DDBJ databases">
        <title>The complete chloroplast genome sequence of Lithospermum erythrorhizon: insights into the phylogenetic relationship among Boraginaceae species and the maternal lineages of purple gromwells.</title>
        <authorList>
            <person name="Okada T."/>
            <person name="Watanabe K."/>
        </authorList>
    </citation>
    <scope>NUCLEOTIDE SEQUENCE [LARGE SCALE GENOMIC DNA]</scope>
</reference>
<keyword evidence="12" id="KW-1185">Reference proteome</keyword>
<comment type="caution">
    <text evidence="11">The sequence shown here is derived from an EMBL/GenBank/DDBJ whole genome shotgun (WGS) entry which is preliminary data.</text>
</comment>
<evidence type="ECO:0000313" key="12">
    <source>
        <dbReference type="Proteomes" id="UP001454036"/>
    </source>
</evidence>
<evidence type="ECO:0000256" key="2">
    <source>
        <dbReference type="ARBA" id="ARBA00022473"/>
    </source>
</evidence>
<dbReference type="Proteomes" id="UP001454036">
    <property type="component" value="Unassembled WGS sequence"/>
</dbReference>
<dbReference type="InterPro" id="IPR021182">
    <property type="entry name" value="SOK_magnoliopsida"/>
</dbReference>
<comment type="subcellular location">
    <subcellularLocation>
        <location evidence="1">Cell membrane</location>
        <topology evidence="1">Peripheral membrane protein</topology>
        <orientation evidence="1">Cytoplasmic side</orientation>
    </subcellularLocation>
</comment>
<dbReference type="GO" id="GO:0051302">
    <property type="term" value="P:regulation of cell division"/>
    <property type="evidence" value="ECO:0007669"/>
    <property type="project" value="UniProtKB-ARBA"/>
</dbReference>
<gene>
    <name evidence="11" type="ORF">LIER_09660</name>
</gene>
<evidence type="ECO:0000256" key="8">
    <source>
        <dbReference type="ARBA" id="ARBA00046534"/>
    </source>
</evidence>
<comment type="subunit">
    <text evidence="8">Homodimer. Forms long polymer filaments with other SOKs proteins polymers (e.g. SOK1, SOK2, SOK3 and SOK4) crucial for polar localization and biological activity. Binds to ANGUSTIFOLIA (AN).</text>
</comment>
<dbReference type="Pfam" id="PF06136">
    <property type="entry name" value="SOK"/>
    <property type="match status" value="1"/>
</dbReference>
<keyword evidence="3" id="KW-1003">Cell membrane</keyword>
<dbReference type="InterPro" id="IPR010369">
    <property type="entry name" value="SOK"/>
</dbReference>
<sequence length="292" mass="32905">MATRTSSDLLIQKKWSEYQHHNQRAAKIMKSTEITNKNPVEPKSKVFDHNKVPVVYYLSRNGQLEHPHFVQVPLSSPQGLHLRDVINLLNYLRGEGMGYMYSWSAKRSYNNGYVWQDLSEDDLIHPTNGHDYVLKGSELLHTSTTEATLFGGSNRDAFSAMAAARRKNQSWSTFENPEELNEYIVLKCESSRDLARKFSLEADVGTQTEEKRGHCGGTAEKIVEELSRDELSPPPSMSSSAGSEGRGNVHEPTAGNECDSIGKMKASKVWMQLVTCGSFIPFQVLWKYEKQG</sequence>
<evidence type="ECO:0000259" key="10">
    <source>
        <dbReference type="Pfam" id="PF06136"/>
    </source>
</evidence>
<dbReference type="EMBL" id="BAABME010001658">
    <property type="protein sequence ID" value="GAA0150804.1"/>
    <property type="molecule type" value="Genomic_DNA"/>
</dbReference>
<evidence type="ECO:0000313" key="11">
    <source>
        <dbReference type="EMBL" id="GAA0150804.1"/>
    </source>
</evidence>
<dbReference type="GO" id="GO:2000067">
    <property type="term" value="P:regulation of root morphogenesis"/>
    <property type="evidence" value="ECO:0007669"/>
    <property type="project" value="UniProtKB-ARBA"/>
</dbReference>
<evidence type="ECO:0000256" key="5">
    <source>
        <dbReference type="ARBA" id="ARBA00023136"/>
    </source>
</evidence>
<keyword evidence="2" id="KW-0217">Developmental protein</keyword>
<name>A0AAV3PGN1_LITER</name>
<dbReference type="GO" id="GO:0005886">
    <property type="term" value="C:plasma membrane"/>
    <property type="evidence" value="ECO:0007669"/>
    <property type="project" value="UniProtKB-SubCell"/>
</dbReference>
<organism evidence="11 12">
    <name type="scientific">Lithospermum erythrorhizon</name>
    <name type="common">Purple gromwell</name>
    <name type="synonym">Lithospermum officinale var. erythrorhizon</name>
    <dbReference type="NCBI Taxonomy" id="34254"/>
    <lineage>
        <taxon>Eukaryota</taxon>
        <taxon>Viridiplantae</taxon>
        <taxon>Streptophyta</taxon>
        <taxon>Embryophyta</taxon>
        <taxon>Tracheophyta</taxon>
        <taxon>Spermatophyta</taxon>
        <taxon>Magnoliopsida</taxon>
        <taxon>eudicotyledons</taxon>
        <taxon>Gunneridae</taxon>
        <taxon>Pentapetalae</taxon>
        <taxon>asterids</taxon>
        <taxon>lamiids</taxon>
        <taxon>Boraginales</taxon>
        <taxon>Boraginaceae</taxon>
        <taxon>Boraginoideae</taxon>
        <taxon>Lithospermeae</taxon>
        <taxon>Lithospermum</taxon>
    </lineage>
</organism>
<evidence type="ECO:0000256" key="3">
    <source>
        <dbReference type="ARBA" id="ARBA00022475"/>
    </source>
</evidence>
<dbReference type="AlphaFoldDB" id="A0AAV3PGN1"/>
<dbReference type="InterPro" id="IPR048351">
    <property type="entry name" value="SOK_DIX"/>
</dbReference>
<dbReference type="GO" id="GO:0051301">
    <property type="term" value="P:cell division"/>
    <property type="evidence" value="ECO:0007669"/>
    <property type="project" value="UniProtKB-KW"/>
</dbReference>
<keyword evidence="4" id="KW-0132">Cell division</keyword>
<dbReference type="PANTHER" id="PTHR31083:SF25">
    <property type="entry name" value="PROTEIN UPSTREAM OF FLC-LIKE"/>
    <property type="match status" value="1"/>
</dbReference>
<protein>
    <recommendedName>
        <fullName evidence="10">SOSEKI DIX-like domain-containing protein</fullName>
    </recommendedName>
</protein>
<evidence type="ECO:0000256" key="9">
    <source>
        <dbReference type="SAM" id="MobiDB-lite"/>
    </source>
</evidence>
<proteinExistence type="inferred from homology"/>
<comment type="similarity">
    <text evidence="7">Belongs to the SOSEKI family.</text>
</comment>
<keyword evidence="6" id="KW-0131">Cell cycle</keyword>
<dbReference type="GO" id="GO:0090708">
    <property type="term" value="P:specification of plant organ axis polarity"/>
    <property type="evidence" value="ECO:0007669"/>
    <property type="project" value="UniProtKB-ARBA"/>
</dbReference>
<feature type="region of interest" description="Disordered" evidence="9">
    <location>
        <begin position="226"/>
        <end position="258"/>
    </location>
</feature>
<dbReference type="PIRSF" id="PIRSF031043">
    <property type="entry name" value="UCP031043"/>
    <property type="match status" value="1"/>
</dbReference>
<feature type="domain" description="SOSEKI DIX-like" evidence="10">
    <location>
        <begin position="52"/>
        <end position="140"/>
    </location>
</feature>
<dbReference type="GO" id="GO:0051258">
    <property type="term" value="P:protein polymerization"/>
    <property type="evidence" value="ECO:0007669"/>
    <property type="project" value="UniProtKB-ARBA"/>
</dbReference>
<evidence type="ECO:0000256" key="7">
    <source>
        <dbReference type="ARBA" id="ARBA00024211"/>
    </source>
</evidence>